<dbReference type="Proteomes" id="UP001066276">
    <property type="component" value="Chromosome 6"/>
</dbReference>
<dbReference type="EMBL" id="JANPWB010000010">
    <property type="protein sequence ID" value="KAJ1141181.1"/>
    <property type="molecule type" value="Genomic_DNA"/>
</dbReference>
<comment type="caution">
    <text evidence="2">The sequence shown here is derived from an EMBL/GenBank/DDBJ whole genome shotgun (WGS) entry which is preliminary data.</text>
</comment>
<organism evidence="2 3">
    <name type="scientific">Pleurodeles waltl</name>
    <name type="common">Iberian ribbed newt</name>
    <dbReference type="NCBI Taxonomy" id="8319"/>
    <lineage>
        <taxon>Eukaryota</taxon>
        <taxon>Metazoa</taxon>
        <taxon>Chordata</taxon>
        <taxon>Craniata</taxon>
        <taxon>Vertebrata</taxon>
        <taxon>Euteleostomi</taxon>
        <taxon>Amphibia</taxon>
        <taxon>Batrachia</taxon>
        <taxon>Caudata</taxon>
        <taxon>Salamandroidea</taxon>
        <taxon>Salamandridae</taxon>
        <taxon>Pleurodelinae</taxon>
        <taxon>Pleurodeles</taxon>
    </lineage>
</organism>
<reference evidence="2" key="1">
    <citation type="journal article" date="2022" name="bioRxiv">
        <title>Sequencing and chromosome-scale assembly of the giantPleurodeles waltlgenome.</title>
        <authorList>
            <person name="Brown T."/>
            <person name="Elewa A."/>
            <person name="Iarovenko S."/>
            <person name="Subramanian E."/>
            <person name="Araus A.J."/>
            <person name="Petzold A."/>
            <person name="Susuki M."/>
            <person name="Suzuki K.-i.T."/>
            <person name="Hayashi T."/>
            <person name="Toyoda A."/>
            <person name="Oliveira C."/>
            <person name="Osipova E."/>
            <person name="Leigh N.D."/>
            <person name="Simon A."/>
            <person name="Yun M.H."/>
        </authorList>
    </citation>
    <scope>NUCLEOTIDE SEQUENCE</scope>
    <source>
        <strain evidence="2">20211129_DDA</strain>
        <tissue evidence="2">Liver</tissue>
    </source>
</reference>
<protein>
    <submittedName>
        <fullName evidence="2">Uncharacterized protein</fullName>
    </submittedName>
</protein>
<evidence type="ECO:0000313" key="2">
    <source>
        <dbReference type="EMBL" id="KAJ1141181.1"/>
    </source>
</evidence>
<name>A0AAV7QL10_PLEWA</name>
<gene>
    <name evidence="2" type="ORF">NDU88_007516</name>
</gene>
<dbReference type="AlphaFoldDB" id="A0AAV7QL10"/>
<sequence length="117" mass="12695">MGRRPGDSWTTGWRERTHLRGRGQRQQRGDGDTPWRVSRSPKSGVTSSDSEDSWTPVIRKRDRRECSAPSIGVTAPGADTGTISGSPHPLVVANNRLEAEETVLGAEGGIQTVEAMQ</sequence>
<evidence type="ECO:0000256" key="1">
    <source>
        <dbReference type="SAM" id="MobiDB-lite"/>
    </source>
</evidence>
<proteinExistence type="predicted"/>
<keyword evidence="3" id="KW-1185">Reference proteome</keyword>
<feature type="region of interest" description="Disordered" evidence="1">
    <location>
        <begin position="1"/>
        <end position="87"/>
    </location>
</feature>
<accession>A0AAV7QL10</accession>
<evidence type="ECO:0000313" key="3">
    <source>
        <dbReference type="Proteomes" id="UP001066276"/>
    </source>
</evidence>